<dbReference type="InterPro" id="IPR050204">
    <property type="entry name" value="AraC_XylS_family_regulators"/>
</dbReference>
<reference evidence="6 7" key="2">
    <citation type="submission" date="2020-02" db="EMBL/GenBank/DDBJ databases">
        <authorList>
            <person name="Sun Q."/>
            <person name="Inoue M."/>
        </authorList>
    </citation>
    <scope>NUCLEOTIDE SEQUENCE [LARGE SCALE GENOMIC DNA]</scope>
    <source>
        <strain evidence="6 7">KCTC 22478</strain>
    </source>
</reference>
<dbReference type="EMBL" id="JAAVUP010000013">
    <property type="protein sequence ID" value="NKE19808.1"/>
    <property type="molecule type" value="Genomic_DNA"/>
</dbReference>
<dbReference type="GO" id="GO:0043565">
    <property type="term" value="F:sequence-specific DNA binding"/>
    <property type="evidence" value="ECO:0007669"/>
    <property type="project" value="InterPro"/>
</dbReference>
<dbReference type="PANTHER" id="PTHR46796">
    <property type="entry name" value="HTH-TYPE TRANSCRIPTIONAL ACTIVATOR RHAS-RELATED"/>
    <property type="match status" value="1"/>
</dbReference>
<dbReference type="Gene3D" id="1.10.10.60">
    <property type="entry name" value="Homeodomain-like"/>
    <property type="match status" value="1"/>
</dbReference>
<dbReference type="PRINTS" id="PR00032">
    <property type="entry name" value="HTHARAC"/>
</dbReference>
<evidence type="ECO:0000256" key="2">
    <source>
        <dbReference type="ARBA" id="ARBA00023125"/>
    </source>
</evidence>
<gene>
    <name evidence="6" type="ORF">GWK15_22820</name>
    <name evidence="5" type="ORF">GXW75_11105</name>
</gene>
<dbReference type="Proteomes" id="UP000746741">
    <property type="component" value="Unassembled WGS sequence"/>
</dbReference>
<comment type="caution">
    <text evidence="5">The sequence shown here is derived from an EMBL/GenBank/DDBJ whole genome shotgun (WGS) entry which is preliminary data.</text>
</comment>
<evidence type="ECO:0000256" key="3">
    <source>
        <dbReference type="ARBA" id="ARBA00023163"/>
    </source>
</evidence>
<keyword evidence="2" id="KW-0238">DNA-binding</keyword>
<dbReference type="InterPro" id="IPR018060">
    <property type="entry name" value="HTH_AraC"/>
</dbReference>
<evidence type="ECO:0000313" key="7">
    <source>
        <dbReference type="Proteomes" id="UP000746741"/>
    </source>
</evidence>
<reference evidence="5" key="3">
    <citation type="journal article" date="2021" name="Syst. Appl. Microbiol.">
        <title>Roseomonas hellenica sp. nov., isolated from roots of wild-growing Alkanna tinctoria.</title>
        <authorList>
            <person name="Rat A."/>
            <person name="Naranjo H.D."/>
            <person name="Lebbe L."/>
            <person name="Cnockaert M."/>
            <person name="Krigas N."/>
            <person name="Grigoriadou K."/>
            <person name="Maloupa E."/>
            <person name="Willems A."/>
        </authorList>
    </citation>
    <scope>NUCLEOTIDE SEQUENCE</scope>
    <source>
        <strain evidence="5">LMG 31161</strain>
    </source>
</reference>
<sequence length="338" mass="36877">MSTLVFSTRALPARDQREAWCAWFDPVFGLDFSGEPLNSGFAAESIVWQAGGAAFSRVSAPRLRAVRKAVHIRRDPTDHWVIGLGVQTSRISLEGGRLVVPAGQPFILSLGEPSESEREADERLHLYLPRDRFASLAPELDRVRGRGIEGAPGRLLADYLRLLADAMPRLTEDERVRMPEAISAMVAACVAPTAARIADAAAQSDLTRLERVRQVIRRRLGSATLTPATLCREVGMSRSQLYRLLEGEGGVTHYIQRHRLRASYAALTDPRDDRPVAAIAEACGFHEPSTFSRTFRRAYGVSPSDARAAARAGSAPGPRLSPAMGAETRSLRACLQGL</sequence>
<proteinExistence type="predicted"/>
<keyword evidence="1" id="KW-0805">Transcription regulation</keyword>
<name>A0A9X9WHI8_9PROT</name>
<feature type="domain" description="HTH araC/xylS-type" evidence="4">
    <location>
        <begin position="210"/>
        <end position="309"/>
    </location>
</feature>
<dbReference type="EMBL" id="JAAEDK010000021">
    <property type="protein sequence ID" value="MBR0659798.1"/>
    <property type="molecule type" value="Genomic_DNA"/>
</dbReference>
<evidence type="ECO:0000313" key="6">
    <source>
        <dbReference type="EMBL" id="NKE19808.1"/>
    </source>
</evidence>
<accession>A0A9X9WHI8</accession>
<dbReference type="Proteomes" id="UP001138708">
    <property type="component" value="Unassembled WGS sequence"/>
</dbReference>
<evidence type="ECO:0000313" key="5">
    <source>
        <dbReference type="EMBL" id="MBR0659798.1"/>
    </source>
</evidence>
<evidence type="ECO:0000313" key="8">
    <source>
        <dbReference type="Proteomes" id="UP001138708"/>
    </source>
</evidence>
<reference evidence="5" key="1">
    <citation type="submission" date="2020-01" db="EMBL/GenBank/DDBJ databases">
        <authorList>
            <person name="Rat A."/>
        </authorList>
    </citation>
    <scope>NUCLEOTIDE SEQUENCE</scope>
    <source>
        <strain evidence="5">LMG 31161</strain>
    </source>
</reference>
<dbReference type="Pfam" id="PF12833">
    <property type="entry name" value="HTH_18"/>
    <property type="match status" value="1"/>
</dbReference>
<evidence type="ECO:0000259" key="4">
    <source>
        <dbReference type="PROSITE" id="PS01124"/>
    </source>
</evidence>
<dbReference type="InterPro" id="IPR020449">
    <property type="entry name" value="Tscrpt_reg_AraC-type_HTH"/>
</dbReference>
<keyword evidence="3" id="KW-0804">Transcription</keyword>
<organism evidence="5 8">
    <name type="scientific">Neoroseomonas oryzicola</name>
    <dbReference type="NCBI Taxonomy" id="535904"/>
    <lineage>
        <taxon>Bacteria</taxon>
        <taxon>Pseudomonadati</taxon>
        <taxon>Pseudomonadota</taxon>
        <taxon>Alphaproteobacteria</taxon>
        <taxon>Acetobacterales</taxon>
        <taxon>Acetobacteraceae</taxon>
        <taxon>Neoroseomonas</taxon>
    </lineage>
</organism>
<dbReference type="GO" id="GO:0003700">
    <property type="term" value="F:DNA-binding transcription factor activity"/>
    <property type="evidence" value="ECO:0007669"/>
    <property type="project" value="InterPro"/>
</dbReference>
<keyword evidence="7" id="KW-1185">Reference proteome</keyword>
<protein>
    <submittedName>
        <fullName evidence="5">Helix-turn-helix domain-containing protein</fullName>
    </submittedName>
</protein>
<dbReference type="PROSITE" id="PS01124">
    <property type="entry name" value="HTH_ARAC_FAMILY_2"/>
    <property type="match status" value="1"/>
</dbReference>
<dbReference type="SMART" id="SM00342">
    <property type="entry name" value="HTH_ARAC"/>
    <property type="match status" value="1"/>
</dbReference>
<evidence type="ECO:0000256" key="1">
    <source>
        <dbReference type="ARBA" id="ARBA00023015"/>
    </source>
</evidence>
<dbReference type="InterPro" id="IPR009057">
    <property type="entry name" value="Homeodomain-like_sf"/>
</dbReference>
<dbReference type="PANTHER" id="PTHR46796:SF6">
    <property type="entry name" value="ARAC SUBFAMILY"/>
    <property type="match status" value="1"/>
</dbReference>
<dbReference type="AlphaFoldDB" id="A0A9X9WHI8"/>
<dbReference type="SUPFAM" id="SSF46689">
    <property type="entry name" value="Homeodomain-like"/>
    <property type="match status" value="1"/>
</dbReference>
<dbReference type="RefSeq" id="WP_168043712.1">
    <property type="nucleotide sequence ID" value="NZ_JAAEDK010000021.1"/>
</dbReference>